<dbReference type="PANTHER" id="PTHR10695:SF46">
    <property type="entry name" value="BIFUNCTIONAL COENZYME A SYNTHASE-RELATED"/>
    <property type="match status" value="1"/>
</dbReference>
<accession>A0ABW0GI13</accession>
<keyword evidence="6 8" id="KW-0418">Kinase</keyword>
<gene>
    <name evidence="6 8" type="primary">coaE</name>
    <name evidence="8" type="ORF">ACFPJ6_02080</name>
</gene>
<comment type="subcellular location">
    <subcellularLocation>
        <location evidence="6">Cytoplasm</location>
    </subcellularLocation>
</comment>
<evidence type="ECO:0000256" key="5">
    <source>
        <dbReference type="ARBA" id="ARBA00022840"/>
    </source>
</evidence>
<comment type="caution">
    <text evidence="8">The sequence shown here is derived from an EMBL/GenBank/DDBJ whole genome shotgun (WGS) entry which is preliminary data.</text>
</comment>
<keyword evidence="6 8" id="KW-0808">Transferase</keyword>
<dbReference type="SUPFAM" id="SSF81301">
    <property type="entry name" value="Nucleotidyltransferase"/>
    <property type="match status" value="1"/>
</dbReference>
<sequence>MLRVGLTGGIGAGKSTVARRLAEHGALVLDADAMAREVVAPGTDGLAAVVAAFGPSVLDPTGALDRAALGRIVFADPDARRRLEDITHPRIRMLTAERWRSAPADAVVVHDVPLLVELGYEDRYHLVVVVHADADERVRRLVDERGSTEEDARRRVAAQATDAQRHAAADVWLDNTGAPDDVLTAVDRLWTDRLVPFEAGIRSRPWIPPAQRVSLHEPDPTWPTTARRLAARVRRAGGGRAVRVDHIGSTAVPGLAAKDVIDLQLVVVDLTDADDVATALADAGFPRAAGAWSDTPKPGEAEDPALWQKRFHGAADPARPVHLHVRAAGSPGARYALLFRDWLRAEPAERRGYEALKRRLAEEHPWREGYAAAKEPWFVEHAWPRMQRWAEATAWRDPTTHPDG</sequence>
<comment type="pathway">
    <text evidence="6">Cofactor biosynthesis; coenzyme A biosynthesis; CoA from (R)-pantothenate: step 5/5.</text>
</comment>
<dbReference type="InterPro" id="IPR043519">
    <property type="entry name" value="NT_sf"/>
</dbReference>
<dbReference type="Gene3D" id="3.40.50.300">
    <property type="entry name" value="P-loop containing nucleotide triphosphate hydrolases"/>
    <property type="match status" value="1"/>
</dbReference>
<comment type="similarity">
    <text evidence="6">Belongs to the CoaE family.</text>
</comment>
<dbReference type="Pfam" id="PF04229">
    <property type="entry name" value="GrpB"/>
    <property type="match status" value="1"/>
</dbReference>
<comment type="similarity">
    <text evidence="2">In the C-terminal section; belongs to the UPF0157 (GrpB) family.</text>
</comment>
<comment type="similarity">
    <text evidence="1">In the N-terminal section; belongs to the CoaE family.</text>
</comment>
<dbReference type="NCBIfam" id="NF002879">
    <property type="entry name" value="PRK03333.1"/>
    <property type="match status" value="1"/>
</dbReference>
<dbReference type="PANTHER" id="PTHR10695">
    <property type="entry name" value="DEPHOSPHO-COA KINASE-RELATED"/>
    <property type="match status" value="1"/>
</dbReference>
<dbReference type="InterPro" id="IPR027417">
    <property type="entry name" value="P-loop_NTPase"/>
</dbReference>
<feature type="binding site" evidence="6">
    <location>
        <begin position="11"/>
        <end position="16"/>
    </location>
    <ligand>
        <name>ATP</name>
        <dbReference type="ChEBI" id="CHEBI:30616"/>
    </ligand>
</feature>
<evidence type="ECO:0000256" key="2">
    <source>
        <dbReference type="ARBA" id="ARBA00011058"/>
    </source>
</evidence>
<dbReference type="InterPro" id="IPR007344">
    <property type="entry name" value="GrpB/CoaE"/>
</dbReference>
<reference evidence="9" key="1">
    <citation type="journal article" date="2019" name="Int. J. Syst. Evol. Microbiol.">
        <title>The Global Catalogue of Microorganisms (GCM) 10K type strain sequencing project: providing services to taxonomists for standard genome sequencing and annotation.</title>
        <authorList>
            <consortium name="The Broad Institute Genomics Platform"/>
            <consortium name="The Broad Institute Genome Sequencing Center for Infectious Disease"/>
            <person name="Wu L."/>
            <person name="Ma J."/>
        </authorList>
    </citation>
    <scope>NUCLEOTIDE SEQUENCE [LARGE SCALE GENOMIC DNA]</scope>
    <source>
        <strain evidence="9">CCUG 43114</strain>
    </source>
</reference>
<dbReference type="Gene3D" id="3.30.460.10">
    <property type="entry name" value="Beta Polymerase, domain 2"/>
    <property type="match status" value="1"/>
</dbReference>
<evidence type="ECO:0000256" key="4">
    <source>
        <dbReference type="ARBA" id="ARBA00022741"/>
    </source>
</evidence>
<evidence type="ECO:0000256" key="3">
    <source>
        <dbReference type="ARBA" id="ARBA00022490"/>
    </source>
</evidence>
<dbReference type="CDD" id="cd02022">
    <property type="entry name" value="DPCK"/>
    <property type="match status" value="1"/>
</dbReference>
<evidence type="ECO:0000313" key="8">
    <source>
        <dbReference type="EMBL" id="MFC5379568.1"/>
    </source>
</evidence>
<keyword evidence="5 6" id="KW-0067">ATP-binding</keyword>
<evidence type="ECO:0000313" key="9">
    <source>
        <dbReference type="Proteomes" id="UP001596122"/>
    </source>
</evidence>
<dbReference type="RefSeq" id="WP_340268712.1">
    <property type="nucleotide sequence ID" value="NZ_JBBEOG010000003.1"/>
</dbReference>
<dbReference type="EC" id="2.7.1.24" evidence="6 7"/>
<name>A0ABW0GI13_9MICO</name>
<comment type="catalytic activity">
    <reaction evidence="6">
        <text>3'-dephospho-CoA + ATP = ADP + CoA + H(+)</text>
        <dbReference type="Rhea" id="RHEA:18245"/>
        <dbReference type="ChEBI" id="CHEBI:15378"/>
        <dbReference type="ChEBI" id="CHEBI:30616"/>
        <dbReference type="ChEBI" id="CHEBI:57287"/>
        <dbReference type="ChEBI" id="CHEBI:57328"/>
        <dbReference type="ChEBI" id="CHEBI:456216"/>
        <dbReference type="EC" id="2.7.1.24"/>
    </reaction>
</comment>
<evidence type="ECO:0000256" key="6">
    <source>
        <dbReference type="HAMAP-Rule" id="MF_00376"/>
    </source>
</evidence>
<comment type="function">
    <text evidence="6">Catalyzes the phosphorylation of the 3'-hydroxyl group of dephosphocoenzyme A to form coenzyme A.</text>
</comment>
<keyword evidence="3 6" id="KW-0963">Cytoplasm</keyword>
<keyword evidence="4 6" id="KW-0547">Nucleotide-binding</keyword>
<dbReference type="HAMAP" id="MF_00376">
    <property type="entry name" value="Dephospho_CoA_kinase"/>
    <property type="match status" value="1"/>
</dbReference>
<dbReference type="GO" id="GO:0004140">
    <property type="term" value="F:dephospho-CoA kinase activity"/>
    <property type="evidence" value="ECO:0007669"/>
    <property type="project" value="UniProtKB-EC"/>
</dbReference>
<dbReference type="Pfam" id="PF01121">
    <property type="entry name" value="CoaE"/>
    <property type="match status" value="1"/>
</dbReference>
<protein>
    <recommendedName>
        <fullName evidence="6 7">Dephospho-CoA kinase</fullName>
        <ecNumber evidence="6 7">2.7.1.24</ecNumber>
    </recommendedName>
    <alternativeName>
        <fullName evidence="6">Dephosphocoenzyme A kinase</fullName>
    </alternativeName>
</protein>
<dbReference type="InterPro" id="IPR001977">
    <property type="entry name" value="Depp_CoAkinase"/>
</dbReference>
<keyword evidence="9" id="KW-1185">Reference proteome</keyword>
<organism evidence="8 9">
    <name type="scientific">Aquipuribacter nitratireducens</name>
    <dbReference type="NCBI Taxonomy" id="650104"/>
    <lineage>
        <taxon>Bacteria</taxon>
        <taxon>Bacillati</taxon>
        <taxon>Actinomycetota</taxon>
        <taxon>Actinomycetes</taxon>
        <taxon>Micrococcales</taxon>
        <taxon>Intrasporangiaceae</taxon>
        <taxon>Aquipuribacter</taxon>
    </lineage>
</organism>
<dbReference type="NCBIfam" id="TIGR00152">
    <property type="entry name" value="dephospho-CoA kinase"/>
    <property type="match status" value="1"/>
</dbReference>
<dbReference type="EMBL" id="JBHSLD010000004">
    <property type="protein sequence ID" value="MFC5379568.1"/>
    <property type="molecule type" value="Genomic_DNA"/>
</dbReference>
<evidence type="ECO:0000256" key="7">
    <source>
        <dbReference type="NCBIfam" id="TIGR00152"/>
    </source>
</evidence>
<dbReference type="PROSITE" id="PS51219">
    <property type="entry name" value="DPCK"/>
    <property type="match status" value="1"/>
</dbReference>
<evidence type="ECO:0000256" key="1">
    <source>
        <dbReference type="ARBA" id="ARBA00008826"/>
    </source>
</evidence>
<dbReference type="SUPFAM" id="SSF52540">
    <property type="entry name" value="P-loop containing nucleoside triphosphate hydrolases"/>
    <property type="match status" value="1"/>
</dbReference>
<proteinExistence type="inferred from homology"/>
<dbReference type="Proteomes" id="UP001596122">
    <property type="component" value="Unassembled WGS sequence"/>
</dbReference>
<keyword evidence="6" id="KW-0173">Coenzyme A biosynthesis</keyword>